<proteinExistence type="predicted"/>
<keyword evidence="3" id="KW-1185">Reference proteome</keyword>
<sequence length="155" mass="17181">MVGFEPTTWTSARSHHHQVIHDSRVPFIKAGAFVVAELDPIVAFVANKGVTLTERLDTTQKADMRAYMSLVSNVLANAEGSSHQWHQPFMSNLCRECSSVVYSSVCHTRLFHSIVYLSKKKLDCFQPDKRHAAAPCGVSLVAWHEGEASPMVAEV</sequence>
<evidence type="ECO:0000313" key="3">
    <source>
        <dbReference type="Proteomes" id="UP000324222"/>
    </source>
</evidence>
<organism evidence="2 3">
    <name type="scientific">Portunus trituberculatus</name>
    <name type="common">Swimming crab</name>
    <name type="synonym">Neptunus trituberculatus</name>
    <dbReference type="NCBI Taxonomy" id="210409"/>
    <lineage>
        <taxon>Eukaryota</taxon>
        <taxon>Metazoa</taxon>
        <taxon>Ecdysozoa</taxon>
        <taxon>Arthropoda</taxon>
        <taxon>Crustacea</taxon>
        <taxon>Multicrustacea</taxon>
        <taxon>Malacostraca</taxon>
        <taxon>Eumalacostraca</taxon>
        <taxon>Eucarida</taxon>
        <taxon>Decapoda</taxon>
        <taxon>Pleocyemata</taxon>
        <taxon>Brachyura</taxon>
        <taxon>Eubrachyura</taxon>
        <taxon>Portunoidea</taxon>
        <taxon>Portunidae</taxon>
        <taxon>Portuninae</taxon>
        <taxon>Portunus</taxon>
    </lineage>
</organism>
<reference evidence="2 3" key="1">
    <citation type="submission" date="2019-05" db="EMBL/GenBank/DDBJ databases">
        <title>Another draft genome of Portunus trituberculatus and its Hox gene families provides insights of decapod evolution.</title>
        <authorList>
            <person name="Jeong J.-H."/>
            <person name="Song I."/>
            <person name="Kim S."/>
            <person name="Choi T."/>
            <person name="Kim D."/>
            <person name="Ryu S."/>
            <person name="Kim W."/>
        </authorList>
    </citation>
    <scope>NUCLEOTIDE SEQUENCE [LARGE SCALE GENOMIC DNA]</scope>
    <source>
        <tissue evidence="2">Muscle</tissue>
    </source>
</reference>
<dbReference type="InterPro" id="IPR012336">
    <property type="entry name" value="Thioredoxin-like_fold"/>
</dbReference>
<evidence type="ECO:0000259" key="1">
    <source>
        <dbReference type="Pfam" id="PF17172"/>
    </source>
</evidence>
<dbReference type="AlphaFoldDB" id="A0A5B7D7J6"/>
<dbReference type="Pfam" id="PF17172">
    <property type="entry name" value="GST_N_4"/>
    <property type="match status" value="1"/>
</dbReference>
<gene>
    <name evidence="2" type="primary">Mtx2</name>
    <name evidence="2" type="ORF">E2C01_010020</name>
</gene>
<dbReference type="Proteomes" id="UP000324222">
    <property type="component" value="Unassembled WGS sequence"/>
</dbReference>
<feature type="domain" description="Thioredoxin-like fold" evidence="1">
    <location>
        <begin position="21"/>
        <end position="79"/>
    </location>
</feature>
<comment type="caution">
    <text evidence="2">The sequence shown here is derived from an EMBL/GenBank/DDBJ whole genome shotgun (WGS) entry which is preliminary data.</text>
</comment>
<accession>A0A5B7D7J6</accession>
<protein>
    <submittedName>
        <fullName evidence="2">Metaxin-2</fullName>
    </submittedName>
</protein>
<dbReference type="EMBL" id="VSRR010000565">
    <property type="protein sequence ID" value="MPC17173.1"/>
    <property type="molecule type" value="Genomic_DNA"/>
</dbReference>
<evidence type="ECO:0000313" key="2">
    <source>
        <dbReference type="EMBL" id="MPC17173.1"/>
    </source>
</evidence>
<name>A0A5B7D7J6_PORTR</name>
<dbReference type="OrthoDB" id="198787at2759"/>